<protein>
    <recommendedName>
        <fullName evidence="3">SPOR domain-containing protein</fullName>
    </recommendedName>
</protein>
<keyword evidence="2" id="KW-0732">Signal</keyword>
<feature type="region of interest" description="Disordered" evidence="1">
    <location>
        <begin position="285"/>
        <end position="351"/>
    </location>
</feature>
<evidence type="ECO:0000259" key="3">
    <source>
        <dbReference type="PROSITE" id="PS51724"/>
    </source>
</evidence>
<feature type="chain" id="PRO_5046659269" description="SPOR domain-containing protein" evidence="2">
    <location>
        <begin position="48"/>
        <end position="810"/>
    </location>
</feature>
<feature type="compositionally biased region" description="Polar residues" evidence="1">
    <location>
        <begin position="400"/>
        <end position="417"/>
    </location>
</feature>
<evidence type="ECO:0000313" key="4">
    <source>
        <dbReference type="EMBL" id="GGB50450.1"/>
    </source>
</evidence>
<dbReference type="Proteomes" id="UP000614261">
    <property type="component" value="Unassembled WGS sequence"/>
</dbReference>
<keyword evidence="5" id="KW-1185">Reference proteome</keyword>
<dbReference type="EMBL" id="BMGD01000001">
    <property type="protein sequence ID" value="GGB50450.1"/>
    <property type="molecule type" value="Genomic_DNA"/>
</dbReference>
<feature type="signal peptide" evidence="2">
    <location>
        <begin position="1"/>
        <end position="47"/>
    </location>
</feature>
<feature type="compositionally biased region" description="Basic and acidic residues" evidence="1">
    <location>
        <begin position="328"/>
        <end position="339"/>
    </location>
</feature>
<evidence type="ECO:0000313" key="5">
    <source>
        <dbReference type="Proteomes" id="UP000614261"/>
    </source>
</evidence>
<feature type="domain" description="SPOR" evidence="3">
    <location>
        <begin position="719"/>
        <end position="801"/>
    </location>
</feature>
<feature type="compositionally biased region" description="Polar residues" evidence="1">
    <location>
        <begin position="458"/>
        <end position="475"/>
    </location>
</feature>
<dbReference type="SUPFAM" id="SSF48452">
    <property type="entry name" value="TPR-like"/>
    <property type="match status" value="1"/>
</dbReference>
<sequence length="810" mass="83508">MRLHSVEQAPTDGIDMVLTRYSHSRRLTSATALLVAMSVLALVPAQAQEEGPDAPDTVQPGYSSLNVAQPRGTRELQNALQRLALNPADIDALIDGGNAALLLGDPQAAIGFFARADEMAPGNGRVKAGLGSGLLLNENPYEALRLFEEAKRLGVPETVYAADRGLAYDLVGNSNAAQADYELALRRGSDDETIRRYALSLGISGDRAGAEAQLDPLLRKRDAAAWRTRAFVLAVTGDPQGAIAIADATMPKRMAASIEPFFRFMGKLTPAQQAAAAHFGQFPQSAAIGKDDPRNRQYASAGPVRLRSGRADSGLIPAGEPLGPTADSKTRKVATVDKSNRRRPGRLSKKERDAIALAQVEAAAQPVPVQARAPGPVPPSDLLIPGRGLPPATVQPLPGQVQSARATVQSLPGQTLPNPQPANPLMANQTQAAPGTIQPLPGQGSSATAAPARMARVSRTSGGQTNSAPPTQRGQAEQMALASAAPATAATPGIGAAAGDTEPTAREREVSAPSSSAQLPPVPDNTKPVLMAGMTELPKPGFNSVPQVTSAQAAPQATPQPRPQGQPQPQGGPAATGQAVQSTPASSAATPGQGGFDLARLGPQATPGTAGSPPPAATPASAPAAGRSDLLDVAAARSGGGPAIARITLADVVAGITVPPQELEPDENAVDIMKLKPAPPKPVAPVVDPKLAEAKKLEAKKAEEKKAAAKKAAAKPAPPKNPKRYWVQVAGGANRADLSKEWKRLVGEAPAVFKGKQGWWTPLNATNRLLTGPFSGPNEAQSFVNTLAKSKLSGFAFTSPEGQEVTKLGG</sequence>
<organism evidence="4 5">
    <name type="scientific">Blastomonas aquatica</name>
    <dbReference type="NCBI Taxonomy" id="1510276"/>
    <lineage>
        <taxon>Bacteria</taxon>
        <taxon>Pseudomonadati</taxon>
        <taxon>Pseudomonadota</taxon>
        <taxon>Alphaproteobacteria</taxon>
        <taxon>Sphingomonadales</taxon>
        <taxon>Sphingomonadaceae</taxon>
        <taxon>Blastomonas</taxon>
    </lineage>
</organism>
<dbReference type="PROSITE" id="PS51724">
    <property type="entry name" value="SPOR"/>
    <property type="match status" value="1"/>
</dbReference>
<comment type="caution">
    <text evidence="4">The sequence shown here is derived from an EMBL/GenBank/DDBJ whole genome shotgun (WGS) entry which is preliminary data.</text>
</comment>
<dbReference type="Pfam" id="PF05036">
    <property type="entry name" value="SPOR"/>
    <property type="match status" value="1"/>
</dbReference>
<dbReference type="InterPro" id="IPR011990">
    <property type="entry name" value="TPR-like_helical_dom_sf"/>
</dbReference>
<dbReference type="Gene3D" id="1.25.40.10">
    <property type="entry name" value="Tetratricopeptide repeat domain"/>
    <property type="match status" value="1"/>
</dbReference>
<evidence type="ECO:0000256" key="2">
    <source>
        <dbReference type="SAM" id="SignalP"/>
    </source>
</evidence>
<dbReference type="InterPro" id="IPR007730">
    <property type="entry name" value="SPOR-like_dom"/>
</dbReference>
<dbReference type="InterPro" id="IPR036680">
    <property type="entry name" value="SPOR-like_sf"/>
</dbReference>
<feature type="compositionally biased region" description="Low complexity" evidence="1">
    <location>
        <begin position="567"/>
        <end position="581"/>
    </location>
</feature>
<feature type="compositionally biased region" description="Low complexity" evidence="1">
    <location>
        <begin position="480"/>
        <end position="499"/>
    </location>
</feature>
<accession>A0ABQ1IRX6</accession>
<evidence type="ECO:0000256" key="1">
    <source>
        <dbReference type="SAM" id="MobiDB-lite"/>
    </source>
</evidence>
<dbReference type="SUPFAM" id="SSF110997">
    <property type="entry name" value="Sporulation related repeat"/>
    <property type="match status" value="1"/>
</dbReference>
<feature type="region of interest" description="Disordered" evidence="1">
    <location>
        <begin position="367"/>
        <end position="624"/>
    </location>
</feature>
<reference evidence="5" key="1">
    <citation type="journal article" date="2019" name="Int. J. Syst. Evol. Microbiol.">
        <title>The Global Catalogue of Microorganisms (GCM) 10K type strain sequencing project: providing services to taxonomists for standard genome sequencing and annotation.</title>
        <authorList>
            <consortium name="The Broad Institute Genomics Platform"/>
            <consortium name="The Broad Institute Genome Sequencing Center for Infectious Disease"/>
            <person name="Wu L."/>
            <person name="Ma J."/>
        </authorList>
    </citation>
    <scope>NUCLEOTIDE SEQUENCE [LARGE SCALE GENOMIC DNA]</scope>
    <source>
        <strain evidence="5">CGMCC 1.12851</strain>
    </source>
</reference>
<gene>
    <name evidence="4" type="ORF">GCM10010833_01400</name>
</gene>
<name>A0ABQ1IRX6_9SPHN</name>
<feature type="compositionally biased region" description="Low complexity" evidence="1">
    <location>
        <begin position="545"/>
        <end position="557"/>
    </location>
</feature>
<proteinExistence type="predicted"/>